<dbReference type="AlphaFoldDB" id="A0A2T6ZE25"/>
<dbReference type="Pfam" id="PF13391">
    <property type="entry name" value="HNH_2"/>
    <property type="match status" value="1"/>
</dbReference>
<sequence length="294" mass="33390">MSPPLDRSPWRDTFIYASDNRSTVLGGLWVAEGVTNANLYSMLEIFCLFTDTFDLCDSSERLVERDGQPLKPGNYYIFTAGSTTITDEAALTRTLSLPSGTRVTPFTDAVRQRDRRCVITGRPARLAHLNSWDTFEATHIFPLAYEEYWNDFGYRRWITVPPANESDGTINSVQNGILLDSDIQCLFDSYTLAINPDDNYKIVCFAPNTLDFNIAGRHLDQTFLDNPHRPVDQFLRWHFRQAVLVNMRGAGEACFETDFPPGSDMIGEIMSGAKAAERMEFELFTRFNAMEDRA</sequence>
<dbReference type="STRING" id="42251.A0A2T6ZE25"/>
<evidence type="ECO:0000259" key="1">
    <source>
        <dbReference type="Pfam" id="PF13391"/>
    </source>
</evidence>
<proteinExistence type="predicted"/>
<dbReference type="OrthoDB" id="2142759at2759"/>
<evidence type="ECO:0000313" key="4">
    <source>
        <dbReference type="Proteomes" id="UP000244722"/>
    </source>
</evidence>
<name>A0A2T6ZE25_TUBBO</name>
<dbReference type="Pfam" id="PF25324">
    <property type="entry name" value="DUF7881"/>
    <property type="match status" value="1"/>
</dbReference>
<dbReference type="InterPro" id="IPR057203">
    <property type="entry name" value="DUF7881"/>
</dbReference>
<reference evidence="3 4" key="1">
    <citation type="submission" date="2017-04" db="EMBL/GenBank/DDBJ databases">
        <title>Draft genome sequence of Tuber borchii Vittad., a whitish edible truffle.</title>
        <authorList>
            <consortium name="DOE Joint Genome Institute"/>
            <person name="Murat C."/>
            <person name="Kuo A."/>
            <person name="Barry K.W."/>
            <person name="Clum A."/>
            <person name="Dockter R.B."/>
            <person name="Fauchery L."/>
            <person name="Iotti M."/>
            <person name="Kohler A."/>
            <person name="Labutti K."/>
            <person name="Lindquist E.A."/>
            <person name="Lipzen A."/>
            <person name="Ohm R.A."/>
            <person name="Wang M."/>
            <person name="Grigoriev I.V."/>
            <person name="Zambonelli A."/>
            <person name="Martin F.M."/>
        </authorList>
    </citation>
    <scope>NUCLEOTIDE SEQUENCE [LARGE SCALE GENOMIC DNA]</scope>
    <source>
        <strain evidence="3 4">Tbo3840</strain>
    </source>
</reference>
<comment type="caution">
    <text evidence="3">The sequence shown here is derived from an EMBL/GenBank/DDBJ whole genome shotgun (WGS) entry which is preliminary data.</text>
</comment>
<evidence type="ECO:0000259" key="2">
    <source>
        <dbReference type="Pfam" id="PF25324"/>
    </source>
</evidence>
<accession>A0A2T6ZE25</accession>
<dbReference type="InterPro" id="IPR003615">
    <property type="entry name" value="HNH_nuc"/>
</dbReference>
<feature type="domain" description="DUF7881" evidence="2">
    <location>
        <begin position="10"/>
        <end position="83"/>
    </location>
</feature>
<organism evidence="3 4">
    <name type="scientific">Tuber borchii</name>
    <name type="common">White truffle</name>
    <dbReference type="NCBI Taxonomy" id="42251"/>
    <lineage>
        <taxon>Eukaryota</taxon>
        <taxon>Fungi</taxon>
        <taxon>Dikarya</taxon>
        <taxon>Ascomycota</taxon>
        <taxon>Pezizomycotina</taxon>
        <taxon>Pezizomycetes</taxon>
        <taxon>Pezizales</taxon>
        <taxon>Tuberaceae</taxon>
        <taxon>Tuber</taxon>
    </lineage>
</organism>
<feature type="domain" description="HNH nuclease" evidence="1">
    <location>
        <begin position="117"/>
        <end position="195"/>
    </location>
</feature>
<dbReference type="Proteomes" id="UP000244722">
    <property type="component" value="Unassembled WGS sequence"/>
</dbReference>
<gene>
    <name evidence="3" type="ORF">B9Z19DRAFT_1134517</name>
</gene>
<keyword evidence="4" id="KW-1185">Reference proteome</keyword>
<dbReference type="EMBL" id="NESQ01000348">
    <property type="protein sequence ID" value="PUU73748.1"/>
    <property type="molecule type" value="Genomic_DNA"/>
</dbReference>
<evidence type="ECO:0000313" key="3">
    <source>
        <dbReference type="EMBL" id="PUU73748.1"/>
    </source>
</evidence>
<protein>
    <submittedName>
        <fullName evidence="3">Uncharacterized protein</fullName>
    </submittedName>
</protein>